<dbReference type="OrthoDB" id="310836at2"/>
<dbReference type="AlphaFoldDB" id="A0A7M3STT6"/>
<feature type="domain" description="Guanylate cyclase" evidence="2">
    <location>
        <begin position="148"/>
        <end position="257"/>
    </location>
</feature>
<dbReference type="CDD" id="cd07302">
    <property type="entry name" value="CHD"/>
    <property type="match status" value="1"/>
</dbReference>
<dbReference type="GO" id="GO:0004016">
    <property type="term" value="F:adenylate cyclase activity"/>
    <property type="evidence" value="ECO:0007669"/>
    <property type="project" value="UniProtKB-ARBA"/>
</dbReference>
<dbReference type="SUPFAM" id="SSF55073">
    <property type="entry name" value="Nucleotide cyclase"/>
    <property type="match status" value="1"/>
</dbReference>
<dbReference type="InterPro" id="IPR050697">
    <property type="entry name" value="Adenylyl/Guanylyl_Cyclase_3/4"/>
</dbReference>
<evidence type="ECO:0000256" key="1">
    <source>
        <dbReference type="ARBA" id="ARBA00005381"/>
    </source>
</evidence>
<comment type="similarity">
    <text evidence="1">Belongs to the adenylyl cyclase class-3 family.</text>
</comment>
<dbReference type="GO" id="GO:0006171">
    <property type="term" value="P:cAMP biosynthetic process"/>
    <property type="evidence" value="ECO:0007669"/>
    <property type="project" value="TreeGrafter"/>
</dbReference>
<protein>
    <submittedName>
        <fullName evidence="3">Adenylate/guanylate cyclase domain-containing protein</fullName>
    </submittedName>
</protein>
<dbReference type="PANTHER" id="PTHR43081">
    <property type="entry name" value="ADENYLATE CYCLASE, TERMINAL-DIFFERENTIATION SPECIFIC-RELATED"/>
    <property type="match status" value="1"/>
</dbReference>
<accession>A0A7M3STT6</accession>
<keyword evidence="4" id="KW-1185">Reference proteome</keyword>
<reference evidence="4" key="1">
    <citation type="submission" date="2019-06" db="EMBL/GenBank/DDBJ databases">
        <title>Gordonia isolated from sludge of a wastewater treatment plant.</title>
        <authorList>
            <person name="Tamura T."/>
            <person name="Aoyama K."/>
            <person name="Kang Y."/>
            <person name="Saito S."/>
            <person name="Akiyama N."/>
            <person name="Yazawa K."/>
            <person name="Gonoi T."/>
            <person name="Mikami Y."/>
        </authorList>
    </citation>
    <scope>NUCLEOTIDE SEQUENCE [LARGE SCALE GENOMIC DNA]</scope>
    <source>
        <strain evidence="4">NBRC 107697</strain>
    </source>
</reference>
<dbReference type="SMART" id="SM00044">
    <property type="entry name" value="CYCc"/>
    <property type="match status" value="1"/>
</dbReference>
<dbReference type="PANTHER" id="PTHR43081:SF19">
    <property type="entry name" value="PH-SENSITIVE ADENYLATE CYCLASE RV1264"/>
    <property type="match status" value="1"/>
</dbReference>
<dbReference type="InterPro" id="IPR001054">
    <property type="entry name" value="A/G_cyclase"/>
</dbReference>
<comment type="caution">
    <text evidence="3">The sequence shown here is derived from an EMBL/GenBank/DDBJ whole genome shotgun (WGS) entry which is preliminary data.</text>
</comment>
<dbReference type="PROSITE" id="PS50125">
    <property type="entry name" value="GUANYLATE_CYCLASE_2"/>
    <property type="match status" value="1"/>
</dbReference>
<dbReference type="Gene3D" id="3.30.70.1230">
    <property type="entry name" value="Nucleotide cyclase"/>
    <property type="match status" value="1"/>
</dbReference>
<dbReference type="Pfam" id="PF00211">
    <property type="entry name" value="Guanylate_cyc"/>
    <property type="match status" value="1"/>
</dbReference>
<sequence>MTDEQRYSRAELTAVLGVSPEQVDRLWNAFGFARRQTDAKIFSQHDLDALRLFVVASRVIPDDEQVATARAIGQSAARLADWQADMLLDLDRNPAITWSIDDMARAMSTIQTMVWRRHLEAALERDVAQVDPTAAESQRLAGVRTTEVVGFADIVGFTSLSRRIDLPDLEVLLEAFENRVHAVITAHGGQVVKTLGDAVLFTNTDVASAASTAVQIQEEVADVDPVPPLRIGLAYGEILNRHGDVFGEPVNIASRLCGSARPGTTLIDAALAEAIGRDEGQGLRIRPIPTLSVRGYRRLKASTLTQARPARD</sequence>
<dbReference type="Proteomes" id="UP000444980">
    <property type="component" value="Unassembled WGS sequence"/>
</dbReference>
<name>A0A7M3STT6_9ACTN</name>
<dbReference type="EMBL" id="BJOU01000001">
    <property type="protein sequence ID" value="GED96060.1"/>
    <property type="molecule type" value="Genomic_DNA"/>
</dbReference>
<dbReference type="GO" id="GO:0035556">
    <property type="term" value="P:intracellular signal transduction"/>
    <property type="evidence" value="ECO:0007669"/>
    <property type="project" value="InterPro"/>
</dbReference>
<evidence type="ECO:0000313" key="4">
    <source>
        <dbReference type="Proteomes" id="UP000444980"/>
    </source>
</evidence>
<dbReference type="RefSeq" id="WP_161925581.1">
    <property type="nucleotide sequence ID" value="NZ_BJOU01000001.1"/>
</dbReference>
<evidence type="ECO:0000313" key="3">
    <source>
        <dbReference type="EMBL" id="GED96060.1"/>
    </source>
</evidence>
<proteinExistence type="inferred from homology"/>
<gene>
    <name evidence="3" type="ORF">nbrc107697_00990</name>
</gene>
<organism evidence="3 4">
    <name type="scientific">Gordonia crocea</name>
    <dbReference type="NCBI Taxonomy" id="589162"/>
    <lineage>
        <taxon>Bacteria</taxon>
        <taxon>Bacillati</taxon>
        <taxon>Actinomycetota</taxon>
        <taxon>Actinomycetes</taxon>
        <taxon>Mycobacteriales</taxon>
        <taxon>Gordoniaceae</taxon>
        <taxon>Gordonia</taxon>
    </lineage>
</organism>
<evidence type="ECO:0000259" key="2">
    <source>
        <dbReference type="PROSITE" id="PS50125"/>
    </source>
</evidence>
<dbReference type="InterPro" id="IPR029787">
    <property type="entry name" value="Nucleotide_cyclase"/>
</dbReference>